<accession>A0A5N1INT3</accession>
<name>A0A5N1INT3_9BACT</name>
<sequence>MVKKFRKKFKAMKAGFQAKILRFGLIGFSFFALQGCFTDVEIPLPDVPPKLVISSFISPEAEGVLVSVSKTIPLLTAGSYSNYTPVPDATVWLSDGADSVQLVFDPNGVYVTTDLAILPGKKYTLRVTAPGGFAARAFCTVPTKLNQSLTVRIDSSGTGSASERLYSAQFSWEDLPGEGDFYKADGGLVLEEPDFPGFPFEQPLDMYEAPYVRDYQADGRNWETVSGTIFNYQQDQQEGRLKALNGYLFTTDRAYYEYHTSLKRFHTTDNFLDPVKIYSNVEGGLGIFAAYRSYKVTLPLR</sequence>
<evidence type="ECO:0000313" key="1">
    <source>
        <dbReference type="EMBL" id="KAA9331722.1"/>
    </source>
</evidence>
<dbReference type="Proteomes" id="UP000326570">
    <property type="component" value="Unassembled WGS sequence"/>
</dbReference>
<proteinExistence type="predicted"/>
<dbReference type="InterPro" id="IPR025345">
    <property type="entry name" value="DUF4249"/>
</dbReference>
<protein>
    <submittedName>
        <fullName evidence="1">DUF4249 domain-containing protein</fullName>
    </submittedName>
</protein>
<comment type="caution">
    <text evidence="1">The sequence shown here is derived from an EMBL/GenBank/DDBJ whole genome shotgun (WGS) entry which is preliminary data.</text>
</comment>
<keyword evidence="2" id="KW-1185">Reference proteome</keyword>
<dbReference type="SUPFAM" id="SSF49464">
    <property type="entry name" value="Carboxypeptidase regulatory domain-like"/>
    <property type="match status" value="1"/>
</dbReference>
<dbReference type="InterPro" id="IPR008969">
    <property type="entry name" value="CarboxyPept-like_regulatory"/>
</dbReference>
<dbReference type="AlphaFoldDB" id="A0A5N1INT3"/>
<reference evidence="1 2" key="1">
    <citation type="submission" date="2019-09" db="EMBL/GenBank/DDBJ databases">
        <title>Genome sequence of Adhaeribacter sp. M2.</title>
        <authorList>
            <person name="Srinivasan S."/>
        </authorList>
    </citation>
    <scope>NUCLEOTIDE SEQUENCE [LARGE SCALE GENOMIC DNA]</scope>
    <source>
        <strain evidence="1 2">M2</strain>
    </source>
</reference>
<evidence type="ECO:0000313" key="2">
    <source>
        <dbReference type="Proteomes" id="UP000326570"/>
    </source>
</evidence>
<dbReference type="RefSeq" id="WP_150904332.1">
    <property type="nucleotide sequence ID" value="NZ_VTWT01000007.1"/>
</dbReference>
<dbReference type="EMBL" id="VTWT01000007">
    <property type="protein sequence ID" value="KAA9331722.1"/>
    <property type="molecule type" value="Genomic_DNA"/>
</dbReference>
<organism evidence="1 2">
    <name type="scientific">Adhaeribacter soli</name>
    <dbReference type="NCBI Taxonomy" id="2607655"/>
    <lineage>
        <taxon>Bacteria</taxon>
        <taxon>Pseudomonadati</taxon>
        <taxon>Bacteroidota</taxon>
        <taxon>Cytophagia</taxon>
        <taxon>Cytophagales</taxon>
        <taxon>Hymenobacteraceae</taxon>
        <taxon>Adhaeribacter</taxon>
    </lineage>
</organism>
<gene>
    <name evidence="1" type="ORF">F0P94_12990</name>
</gene>
<dbReference type="Pfam" id="PF14054">
    <property type="entry name" value="DUF4249"/>
    <property type="match status" value="1"/>
</dbReference>